<dbReference type="PANTHER" id="PTHR24286">
    <property type="entry name" value="CYTOCHROME P450 26"/>
    <property type="match status" value="1"/>
</dbReference>
<evidence type="ECO:0000256" key="7">
    <source>
        <dbReference type="ARBA" id="ARBA00023033"/>
    </source>
</evidence>
<evidence type="ECO:0000256" key="1">
    <source>
        <dbReference type="ARBA" id="ARBA00001971"/>
    </source>
</evidence>
<proteinExistence type="inferred from homology"/>
<comment type="cofactor">
    <cofactor evidence="1">
        <name>heme</name>
        <dbReference type="ChEBI" id="CHEBI:30413"/>
    </cofactor>
</comment>
<keyword evidence="3" id="KW-0349">Heme</keyword>
<dbReference type="SUPFAM" id="SSF48264">
    <property type="entry name" value="Cytochrome P450"/>
    <property type="match status" value="1"/>
</dbReference>
<keyword evidence="6" id="KW-0408">Iron</keyword>
<dbReference type="Pfam" id="PF00067">
    <property type="entry name" value="p450"/>
    <property type="match status" value="1"/>
</dbReference>
<comment type="similarity">
    <text evidence="2">Belongs to the cytochrome P450 family.</text>
</comment>
<keyword evidence="7" id="KW-0503">Monooxygenase</keyword>
<dbReference type="Proteomes" id="UP001174208">
    <property type="component" value="Unassembled WGS sequence"/>
</dbReference>
<evidence type="ECO:0000256" key="5">
    <source>
        <dbReference type="ARBA" id="ARBA00023002"/>
    </source>
</evidence>
<organism evidence="8 9">
    <name type="scientific">Leifsonia williamsii</name>
    <dbReference type="NCBI Taxonomy" id="3035919"/>
    <lineage>
        <taxon>Bacteria</taxon>
        <taxon>Bacillati</taxon>
        <taxon>Actinomycetota</taxon>
        <taxon>Actinomycetes</taxon>
        <taxon>Micrococcales</taxon>
        <taxon>Microbacteriaceae</taxon>
        <taxon>Leifsonia</taxon>
    </lineage>
</organism>
<evidence type="ECO:0000313" key="8">
    <source>
        <dbReference type="EMBL" id="MDN4613279.1"/>
    </source>
</evidence>
<dbReference type="InterPro" id="IPR001128">
    <property type="entry name" value="Cyt_P450"/>
</dbReference>
<keyword evidence="4" id="KW-0479">Metal-binding</keyword>
<dbReference type="Gene3D" id="1.10.630.10">
    <property type="entry name" value="Cytochrome P450"/>
    <property type="match status" value="1"/>
</dbReference>
<evidence type="ECO:0000256" key="4">
    <source>
        <dbReference type="ARBA" id="ARBA00022723"/>
    </source>
</evidence>
<sequence>MTDSTLAFLRDGYLFGTRLLDRSGADAACTRLLGRPVTVLRGVEGVRFFYEGGRFDRAGAMPMSVLAVLQDLGSVQTLEGEEHLRRKDLFLDLATGPSGAELVVAFERELLAEAESGRSRGDVRALDLFNAVLTRAVCAWAGLPVRVRQELERTDVLAQMVEAAGSFGVYNRVVRVRRRRAERMLADAVIAERAAPSAPPGSPLAVVAAYGEPDPLPPEVAAVELLNLLRPTVAVSRFLTFAVHALHRHPGWRDRIAGGDDDAVRWFANEVRRFYPFFPVVGGRATRSMQGAGLDWREGDWALLDLYATNHDPRLWSAPRRFRPQRFEGLTVEPNTLVPQGGGRYREDHRCPGEPVTVDLLDAGIRLLTRRLRYLVPEQDLRISLRRLPALPQDGMVVSGLVA</sequence>
<evidence type="ECO:0000256" key="3">
    <source>
        <dbReference type="ARBA" id="ARBA00022617"/>
    </source>
</evidence>
<protein>
    <submittedName>
        <fullName evidence="8">Cytochrome P450</fullName>
    </submittedName>
</protein>
<accession>A0ABT8K7B3</accession>
<dbReference type="RefSeq" id="WP_301212818.1">
    <property type="nucleotide sequence ID" value="NZ_JAROCF010000001.1"/>
</dbReference>
<dbReference type="CDD" id="cd11067">
    <property type="entry name" value="CYP152"/>
    <property type="match status" value="1"/>
</dbReference>
<evidence type="ECO:0000256" key="6">
    <source>
        <dbReference type="ARBA" id="ARBA00023004"/>
    </source>
</evidence>
<gene>
    <name evidence="8" type="ORF">P5G50_02335</name>
</gene>
<keyword evidence="5" id="KW-0560">Oxidoreductase</keyword>
<keyword evidence="9" id="KW-1185">Reference proteome</keyword>
<name>A0ABT8K7B3_9MICO</name>
<dbReference type="InterPro" id="IPR036396">
    <property type="entry name" value="Cyt_P450_sf"/>
</dbReference>
<dbReference type="EMBL" id="JAROCF010000001">
    <property type="protein sequence ID" value="MDN4613279.1"/>
    <property type="molecule type" value="Genomic_DNA"/>
</dbReference>
<evidence type="ECO:0000313" key="9">
    <source>
        <dbReference type="Proteomes" id="UP001174208"/>
    </source>
</evidence>
<reference evidence="8" key="1">
    <citation type="submission" date="2023-06" db="EMBL/GenBank/DDBJ databases">
        <title>MT1 and MT2 Draft Genomes of Novel Species.</title>
        <authorList>
            <person name="Venkateswaran K."/>
        </authorList>
    </citation>
    <scope>NUCLEOTIDE SEQUENCE</scope>
    <source>
        <strain evidence="8">F6_8S_P_1B</strain>
    </source>
</reference>
<comment type="caution">
    <text evidence="8">The sequence shown here is derived from an EMBL/GenBank/DDBJ whole genome shotgun (WGS) entry which is preliminary data.</text>
</comment>
<dbReference type="PANTHER" id="PTHR24286:SF24">
    <property type="entry name" value="LANOSTEROL 14-ALPHA DEMETHYLASE"/>
    <property type="match status" value="1"/>
</dbReference>
<evidence type="ECO:0000256" key="2">
    <source>
        <dbReference type="ARBA" id="ARBA00010617"/>
    </source>
</evidence>